<evidence type="ECO:0000256" key="1">
    <source>
        <dbReference type="SAM" id="Phobius"/>
    </source>
</evidence>
<feature type="transmembrane region" description="Helical" evidence="1">
    <location>
        <begin position="482"/>
        <end position="507"/>
    </location>
</feature>
<keyword evidence="1" id="KW-0812">Transmembrane</keyword>
<feature type="transmembrane region" description="Helical" evidence="1">
    <location>
        <begin position="42"/>
        <end position="62"/>
    </location>
</feature>
<feature type="transmembrane region" description="Helical" evidence="1">
    <location>
        <begin position="355"/>
        <end position="374"/>
    </location>
</feature>
<dbReference type="OrthoDB" id="3314392at2"/>
<sequence length="519" mass="55199">MKSSEKKSPPQNKESLSHKKPSFLDKALGFVETVGNKLPDPITLFFLLSVAIVIISGVVGSANLSVEHPGTGEVVAAVSLLTPDGIRQIVTEAVNNFVEFPPLGTVLVAMLGVGVAESTGLLSALLRQGVLVAPAAIISPVIVFAGVISNVASDAGYVVLTPLGALVFLAFGRHPIAGLAAAFAGVSGGYSANLLIGTLEPLLAGITQGSAQLINPDYTVNSAANYYFMAASTFLITLIGWYITDKIVEPRLGNFQGEKNVEIERLSAAETKGLKWAGFSFLGLLAFFMVMLLPPQGILREPETFTIIPSPFLTGIVPIIMLAFLIPGIVYGVVTGTIKSDKDISQALGDSMSGMGYYMALSFFAAQFVAYFGWTNLGLILAVKGAELLETTGFTGIPLLISFILVSAFINLFIGSASAKWNIMAPVFVPMLMLIGYSPEFTQLAYRIGDSTTNIITPLMTYFPIIVAFGSKYDKNLGIGTLIATMLPYSIAFLLGWTIFFIIWFVFGIPLGPGAYIRI</sequence>
<keyword evidence="1" id="KW-0472">Membrane</keyword>
<proteinExistence type="predicted"/>
<keyword evidence="3" id="KW-1185">Reference proteome</keyword>
<dbReference type="InterPro" id="IPR004697">
    <property type="entry name" value="AbgT"/>
</dbReference>
<dbReference type="GO" id="GO:0015558">
    <property type="term" value="F:secondary active p-aminobenzoyl-glutamate transmembrane transporter activity"/>
    <property type="evidence" value="ECO:0007669"/>
    <property type="project" value="InterPro"/>
</dbReference>
<gene>
    <name evidence="2" type="ORF">H1P_990005</name>
</gene>
<feature type="transmembrane region" description="Helical" evidence="1">
    <location>
        <begin position="451"/>
        <end position="470"/>
    </location>
</feature>
<feature type="transmembrane region" description="Helical" evidence="1">
    <location>
        <begin position="312"/>
        <end position="334"/>
    </location>
</feature>
<feature type="transmembrane region" description="Helical" evidence="1">
    <location>
        <begin position="421"/>
        <end position="439"/>
    </location>
</feature>
<dbReference type="Proteomes" id="UP000320055">
    <property type="component" value="Unassembled WGS sequence"/>
</dbReference>
<feature type="transmembrane region" description="Helical" evidence="1">
    <location>
        <begin position="224"/>
        <end position="243"/>
    </location>
</feature>
<evidence type="ECO:0008006" key="4">
    <source>
        <dbReference type="Google" id="ProtNLM"/>
    </source>
</evidence>
<feature type="transmembrane region" description="Helical" evidence="1">
    <location>
        <begin position="103"/>
        <end position="122"/>
    </location>
</feature>
<dbReference type="GO" id="GO:1902604">
    <property type="term" value="P:p-aminobenzoyl-glutamate transmembrane transport"/>
    <property type="evidence" value="ECO:0007669"/>
    <property type="project" value="InterPro"/>
</dbReference>
<feature type="transmembrane region" description="Helical" evidence="1">
    <location>
        <begin position="179"/>
        <end position="204"/>
    </location>
</feature>
<feature type="transmembrane region" description="Helical" evidence="1">
    <location>
        <begin position="155"/>
        <end position="172"/>
    </location>
</feature>
<dbReference type="PANTHER" id="PTHR30282">
    <property type="entry name" value="P-AMINOBENZOYL GLUTAMATE TRANSPORTER"/>
    <property type="match status" value="1"/>
</dbReference>
<evidence type="ECO:0000313" key="2">
    <source>
        <dbReference type="EMBL" id="VEP18967.1"/>
    </source>
</evidence>
<dbReference type="Pfam" id="PF03806">
    <property type="entry name" value="ABG_transport"/>
    <property type="match status" value="1"/>
</dbReference>
<evidence type="ECO:0000313" key="3">
    <source>
        <dbReference type="Proteomes" id="UP000320055"/>
    </source>
</evidence>
<protein>
    <recommendedName>
        <fullName evidence="4">Aminobenzoyl-glutamate transporter</fullName>
    </recommendedName>
</protein>
<accession>A0A563W5P5</accession>
<feature type="transmembrane region" description="Helical" evidence="1">
    <location>
        <begin position="394"/>
        <end position="414"/>
    </location>
</feature>
<keyword evidence="1" id="KW-1133">Transmembrane helix</keyword>
<dbReference type="AlphaFoldDB" id="A0A563W5P5"/>
<reference evidence="2 3" key="1">
    <citation type="submission" date="2019-01" db="EMBL/GenBank/DDBJ databases">
        <authorList>
            <person name="Brito A."/>
        </authorList>
    </citation>
    <scope>NUCLEOTIDE SEQUENCE [LARGE SCALE GENOMIC DNA]</scope>
    <source>
        <strain evidence="2">1</strain>
    </source>
</reference>
<dbReference type="EMBL" id="CAACVJ010000708">
    <property type="protein sequence ID" value="VEP18967.1"/>
    <property type="molecule type" value="Genomic_DNA"/>
</dbReference>
<feature type="transmembrane region" description="Helical" evidence="1">
    <location>
        <begin position="273"/>
        <end position="292"/>
    </location>
</feature>
<organism evidence="2 3">
    <name type="scientific">Hyella patelloides LEGE 07179</name>
    <dbReference type="NCBI Taxonomy" id="945734"/>
    <lineage>
        <taxon>Bacteria</taxon>
        <taxon>Bacillati</taxon>
        <taxon>Cyanobacteriota</taxon>
        <taxon>Cyanophyceae</taxon>
        <taxon>Pleurocapsales</taxon>
        <taxon>Hyellaceae</taxon>
        <taxon>Hyella</taxon>
    </lineage>
</organism>
<dbReference type="RefSeq" id="WP_144868581.1">
    <property type="nucleotide sequence ID" value="NZ_LR213855.1"/>
</dbReference>
<feature type="transmembrane region" description="Helical" evidence="1">
    <location>
        <begin position="129"/>
        <end position="149"/>
    </location>
</feature>
<dbReference type="PANTHER" id="PTHR30282:SF0">
    <property type="entry name" value="P-AMINOBENZOYL-GLUTAMATE TRANSPORT PROTEIN"/>
    <property type="match status" value="1"/>
</dbReference>
<name>A0A563W5P5_9CYAN</name>